<dbReference type="SUPFAM" id="SSF56672">
    <property type="entry name" value="DNA/RNA polymerases"/>
    <property type="match status" value="1"/>
</dbReference>
<reference evidence="2" key="2">
    <citation type="submission" date="2021-03" db="UniProtKB">
        <authorList>
            <consortium name="EnsemblPlants"/>
        </authorList>
    </citation>
    <scope>IDENTIFICATION</scope>
</reference>
<dbReference type="Proteomes" id="UP000596660">
    <property type="component" value="Unplaced"/>
</dbReference>
<proteinExistence type="predicted"/>
<dbReference type="PANTHER" id="PTHR46890">
    <property type="entry name" value="NON-LTR RETROLELEMENT REVERSE TRANSCRIPTASE-LIKE PROTEIN-RELATED"/>
    <property type="match status" value="1"/>
</dbReference>
<dbReference type="Gramene" id="AUR62040608-RA">
    <property type="protein sequence ID" value="AUR62040608-RA:cds"/>
    <property type="gene ID" value="AUR62040608"/>
</dbReference>
<evidence type="ECO:0000313" key="2">
    <source>
        <dbReference type="EnsemblPlants" id="AUR62040608-RA:cds"/>
    </source>
</evidence>
<dbReference type="EnsemblPlants" id="AUR62040608-RA">
    <property type="protein sequence ID" value="AUR62040608-RA:cds"/>
    <property type="gene ID" value="AUR62040608"/>
</dbReference>
<dbReference type="InterPro" id="IPR043502">
    <property type="entry name" value="DNA/RNA_pol_sf"/>
</dbReference>
<feature type="domain" description="Reverse transcriptase" evidence="1">
    <location>
        <begin position="70"/>
        <end position="159"/>
    </location>
</feature>
<dbReference type="OMA" id="NIFARCI"/>
<dbReference type="Pfam" id="PF00078">
    <property type="entry name" value="RVT_1"/>
    <property type="match status" value="1"/>
</dbReference>
<name>A0A803N4X4_CHEQI</name>
<dbReference type="AlphaFoldDB" id="A0A803N4X4"/>
<evidence type="ECO:0000313" key="3">
    <source>
        <dbReference type="Proteomes" id="UP000596660"/>
    </source>
</evidence>
<dbReference type="InterPro" id="IPR052343">
    <property type="entry name" value="Retrotransposon-Effector_Assoc"/>
</dbReference>
<organism evidence="2 3">
    <name type="scientific">Chenopodium quinoa</name>
    <name type="common">Quinoa</name>
    <dbReference type="NCBI Taxonomy" id="63459"/>
    <lineage>
        <taxon>Eukaryota</taxon>
        <taxon>Viridiplantae</taxon>
        <taxon>Streptophyta</taxon>
        <taxon>Embryophyta</taxon>
        <taxon>Tracheophyta</taxon>
        <taxon>Spermatophyta</taxon>
        <taxon>Magnoliopsida</taxon>
        <taxon>eudicotyledons</taxon>
        <taxon>Gunneridae</taxon>
        <taxon>Pentapetalae</taxon>
        <taxon>Caryophyllales</taxon>
        <taxon>Chenopodiaceae</taxon>
        <taxon>Chenopodioideae</taxon>
        <taxon>Atripliceae</taxon>
        <taxon>Chenopodium</taxon>
    </lineage>
</organism>
<reference evidence="2" key="1">
    <citation type="journal article" date="2017" name="Nature">
        <title>The genome of Chenopodium quinoa.</title>
        <authorList>
            <person name="Jarvis D.E."/>
            <person name="Ho Y.S."/>
            <person name="Lightfoot D.J."/>
            <person name="Schmoeckel S.M."/>
            <person name="Li B."/>
            <person name="Borm T.J.A."/>
            <person name="Ohyanagi H."/>
            <person name="Mineta K."/>
            <person name="Michell C.T."/>
            <person name="Saber N."/>
            <person name="Kharbatia N.M."/>
            <person name="Rupper R.R."/>
            <person name="Sharp A.R."/>
            <person name="Dally N."/>
            <person name="Boughton B.A."/>
            <person name="Woo Y.H."/>
            <person name="Gao G."/>
            <person name="Schijlen E.G.W.M."/>
            <person name="Guo X."/>
            <person name="Momin A.A."/>
            <person name="Negrao S."/>
            <person name="Al-Babili S."/>
            <person name="Gehring C."/>
            <person name="Roessner U."/>
            <person name="Jung C."/>
            <person name="Murphy K."/>
            <person name="Arold S.T."/>
            <person name="Gojobori T."/>
            <person name="van der Linden C.G."/>
            <person name="van Loo E.N."/>
            <person name="Jellen E.N."/>
            <person name="Maughan P.J."/>
            <person name="Tester M."/>
        </authorList>
    </citation>
    <scope>NUCLEOTIDE SEQUENCE [LARGE SCALE GENOMIC DNA]</scope>
    <source>
        <strain evidence="2">cv. PI 614886</strain>
    </source>
</reference>
<accession>A0A803N4X4</accession>
<protein>
    <recommendedName>
        <fullName evidence="1">Reverse transcriptase domain-containing protein</fullName>
    </recommendedName>
</protein>
<evidence type="ECO:0000259" key="1">
    <source>
        <dbReference type="Pfam" id="PF00078"/>
    </source>
</evidence>
<keyword evidence="3" id="KW-1185">Reference proteome</keyword>
<dbReference type="PANTHER" id="PTHR46890:SF23">
    <property type="entry name" value="OS12G0211100 PROTEIN"/>
    <property type="match status" value="1"/>
</dbReference>
<dbReference type="InterPro" id="IPR000477">
    <property type="entry name" value="RT_dom"/>
</dbReference>
<sequence length="160" mass="18119">MCLPFTEVDVKDALWSIEDDKAPGPDGFSSKFFKASWDIVKNDLCEVVLSFFDHGCLLKQVNNSLLTMVPKVDDAIYVSQYRPIACCNVLYKLISKLLCSRLKVVLPGLISETQGAFVEGRSILDNIFVCHDMLKNYNNKRKAPRCTIKVDLRKAYDPVH</sequence>